<feature type="non-terminal residue" evidence="2">
    <location>
        <position position="1"/>
    </location>
</feature>
<name>Q4TIF4_TETNG</name>
<feature type="region of interest" description="Disordered" evidence="1">
    <location>
        <begin position="1"/>
        <end position="51"/>
    </location>
</feature>
<reference evidence="2" key="2">
    <citation type="submission" date="2004-02" db="EMBL/GenBank/DDBJ databases">
        <authorList>
            <consortium name="Genoscope"/>
            <consortium name="Whitehead Institute Centre for Genome Research"/>
        </authorList>
    </citation>
    <scope>NUCLEOTIDE SEQUENCE</scope>
</reference>
<accession>Q4TIF4</accession>
<dbReference type="EMBL" id="CAAE01002191">
    <property type="protein sequence ID" value="CAF87328.1"/>
    <property type="molecule type" value="Genomic_DNA"/>
</dbReference>
<comment type="caution">
    <text evidence="2">The sequence shown here is derived from an EMBL/GenBank/DDBJ whole genome shotgun (WGS) entry which is preliminary data.</text>
</comment>
<gene>
    <name evidence="2" type="ORF">GSTENG00038314001</name>
</gene>
<sequence length="51" mass="5332">RVQQREGEGQSARRLPEAPGEAADGGGPVRVHGLDHAGRGHGRPGRGRQPT</sequence>
<evidence type="ECO:0000313" key="2">
    <source>
        <dbReference type="EMBL" id="CAF87328.1"/>
    </source>
</evidence>
<evidence type="ECO:0000256" key="1">
    <source>
        <dbReference type="SAM" id="MobiDB-lite"/>
    </source>
</evidence>
<dbReference type="AlphaFoldDB" id="Q4TIF4"/>
<organism evidence="2">
    <name type="scientific">Tetraodon nigroviridis</name>
    <name type="common">Spotted green pufferfish</name>
    <name type="synonym">Chelonodon nigroviridis</name>
    <dbReference type="NCBI Taxonomy" id="99883"/>
    <lineage>
        <taxon>Eukaryota</taxon>
        <taxon>Metazoa</taxon>
        <taxon>Chordata</taxon>
        <taxon>Craniata</taxon>
        <taxon>Vertebrata</taxon>
        <taxon>Euteleostomi</taxon>
        <taxon>Actinopterygii</taxon>
        <taxon>Neopterygii</taxon>
        <taxon>Teleostei</taxon>
        <taxon>Neoteleostei</taxon>
        <taxon>Acanthomorphata</taxon>
        <taxon>Eupercaria</taxon>
        <taxon>Tetraodontiformes</taxon>
        <taxon>Tetradontoidea</taxon>
        <taxon>Tetraodontidae</taxon>
        <taxon>Tetraodon</taxon>
    </lineage>
</organism>
<dbReference type="KEGG" id="tng:GSTEN00038314G001"/>
<protein>
    <submittedName>
        <fullName evidence="2">(spotted green pufferfish) hypothetical protein</fullName>
    </submittedName>
</protein>
<reference evidence="2" key="1">
    <citation type="journal article" date="2004" name="Nature">
        <title>Genome duplication in the teleost fish Tetraodon nigroviridis reveals the early vertebrate proto-karyotype.</title>
        <authorList>
            <person name="Jaillon O."/>
            <person name="Aury J.-M."/>
            <person name="Brunet F."/>
            <person name="Petit J.-L."/>
            <person name="Stange-Thomann N."/>
            <person name="Mauceli E."/>
            <person name="Bouneau L."/>
            <person name="Fischer C."/>
            <person name="Ozouf-Costaz C."/>
            <person name="Bernot A."/>
            <person name="Nicaud S."/>
            <person name="Jaffe D."/>
            <person name="Fisher S."/>
            <person name="Lutfalla G."/>
            <person name="Dossat C."/>
            <person name="Segurens B."/>
            <person name="Dasilva C."/>
            <person name="Salanoubat M."/>
            <person name="Levy M."/>
            <person name="Boudet N."/>
            <person name="Castellano S."/>
            <person name="Anthouard V."/>
            <person name="Jubin C."/>
            <person name="Castelli V."/>
            <person name="Katinka M."/>
            <person name="Vacherie B."/>
            <person name="Biemont C."/>
            <person name="Skalli Z."/>
            <person name="Cattolico L."/>
            <person name="Poulain J."/>
            <person name="De Berardinis V."/>
            <person name="Cruaud C."/>
            <person name="Duprat S."/>
            <person name="Brottier P."/>
            <person name="Coutanceau J.-P."/>
            <person name="Gouzy J."/>
            <person name="Parra G."/>
            <person name="Lardier G."/>
            <person name="Chapple C."/>
            <person name="McKernan K.J."/>
            <person name="McEwan P."/>
            <person name="Bosak S."/>
            <person name="Kellis M."/>
            <person name="Volff J.-N."/>
            <person name="Guigo R."/>
            <person name="Zody M.C."/>
            <person name="Mesirov J."/>
            <person name="Lindblad-Toh K."/>
            <person name="Birren B."/>
            <person name="Nusbaum C."/>
            <person name="Kahn D."/>
            <person name="Robinson-Rechavi M."/>
            <person name="Laudet V."/>
            <person name="Schachter V."/>
            <person name="Quetier F."/>
            <person name="Saurin W."/>
            <person name="Scarpelli C."/>
            <person name="Wincker P."/>
            <person name="Lander E.S."/>
            <person name="Weissenbach J."/>
            <person name="Roest Crollius H."/>
        </authorList>
    </citation>
    <scope>NUCLEOTIDE SEQUENCE [LARGE SCALE GENOMIC DNA]</scope>
</reference>
<proteinExistence type="predicted"/>
<feature type="compositionally biased region" description="Basic residues" evidence="1">
    <location>
        <begin position="39"/>
        <end position="51"/>
    </location>
</feature>